<evidence type="ECO:0000256" key="1">
    <source>
        <dbReference type="SAM" id="MobiDB-lite"/>
    </source>
</evidence>
<gene>
    <name evidence="2" type="ORF">AYI70_g7038</name>
</gene>
<sequence length="121" mass="13519">MDRRPHQGTDEGPDGHLGDRECPSIGNDEITGLSSTGGQWTGKKGKKGNWVGLQAMYPDLKLDLQDIWKMRMSTLGSALVSVEHVNRRPKIQKNFASAATFECQRQSNIYSELQPVAKYRT</sequence>
<feature type="region of interest" description="Disordered" evidence="1">
    <location>
        <begin position="1"/>
        <end position="46"/>
    </location>
</feature>
<dbReference type="EMBL" id="LSSN01002560">
    <property type="protein sequence ID" value="OMJ15772.1"/>
    <property type="molecule type" value="Genomic_DNA"/>
</dbReference>
<comment type="caution">
    <text evidence="2">The sequence shown here is derived from an EMBL/GenBank/DDBJ whole genome shotgun (WGS) entry which is preliminary data.</text>
</comment>
<reference evidence="2 3" key="1">
    <citation type="submission" date="2017-01" db="EMBL/GenBank/DDBJ databases">
        <authorList>
            <person name="Mah S.A."/>
            <person name="Swanson W.J."/>
            <person name="Moy G.W."/>
            <person name="Vacquier V.D."/>
        </authorList>
    </citation>
    <scope>NUCLEOTIDE SEQUENCE [LARGE SCALE GENOMIC DNA]</scope>
    <source>
        <strain evidence="2 3">GSMNP</strain>
    </source>
</reference>
<evidence type="ECO:0000313" key="2">
    <source>
        <dbReference type="EMBL" id="OMJ15772.1"/>
    </source>
</evidence>
<organism evidence="2 3">
    <name type="scientific">Smittium culicis</name>
    <dbReference type="NCBI Taxonomy" id="133412"/>
    <lineage>
        <taxon>Eukaryota</taxon>
        <taxon>Fungi</taxon>
        <taxon>Fungi incertae sedis</taxon>
        <taxon>Zoopagomycota</taxon>
        <taxon>Kickxellomycotina</taxon>
        <taxon>Harpellomycetes</taxon>
        <taxon>Harpellales</taxon>
        <taxon>Legeriomycetaceae</taxon>
        <taxon>Smittium</taxon>
    </lineage>
</organism>
<feature type="compositionally biased region" description="Basic and acidic residues" evidence="1">
    <location>
        <begin position="1"/>
        <end position="22"/>
    </location>
</feature>
<dbReference type="AlphaFoldDB" id="A0A1R1XMA3"/>
<accession>A0A1R1XMA3</accession>
<keyword evidence="3" id="KW-1185">Reference proteome</keyword>
<dbReference type="Proteomes" id="UP000187283">
    <property type="component" value="Unassembled WGS sequence"/>
</dbReference>
<name>A0A1R1XMA3_9FUNG</name>
<protein>
    <submittedName>
        <fullName evidence="2">Uncharacterized protein</fullName>
    </submittedName>
</protein>
<proteinExistence type="predicted"/>
<evidence type="ECO:0000313" key="3">
    <source>
        <dbReference type="Proteomes" id="UP000187283"/>
    </source>
</evidence>